<dbReference type="eggNOG" id="COG0775">
    <property type="taxonomic scope" value="Bacteria"/>
</dbReference>
<evidence type="ECO:0000313" key="8">
    <source>
        <dbReference type="Proteomes" id="UP000018680"/>
    </source>
</evidence>
<evidence type="ECO:0000256" key="3">
    <source>
        <dbReference type="ARBA" id="ARBA00022605"/>
    </source>
</evidence>
<gene>
    <name evidence="7" type="ORF">L21SP2_2902</name>
</gene>
<dbReference type="PATRIC" id="fig|1307761.3.peg.2892"/>
<proteinExistence type="predicted"/>
<keyword evidence="7" id="KW-0326">Glycosidase</keyword>
<dbReference type="OrthoDB" id="9792278at2"/>
<dbReference type="EMBL" id="CP006939">
    <property type="protein sequence ID" value="AHC16250.1"/>
    <property type="molecule type" value="Genomic_DNA"/>
</dbReference>
<accession>V5WKS8</accession>
<dbReference type="STRING" id="1307761.L21SP2_2902"/>
<dbReference type="InterPro" id="IPR000845">
    <property type="entry name" value="Nucleoside_phosphorylase_d"/>
</dbReference>
<dbReference type="InterPro" id="IPR035994">
    <property type="entry name" value="Nucleoside_phosphorylase_sf"/>
</dbReference>
<dbReference type="Pfam" id="PF01048">
    <property type="entry name" value="PNP_UDP_1"/>
    <property type="match status" value="1"/>
</dbReference>
<dbReference type="InterPro" id="IPR010049">
    <property type="entry name" value="MTA_SAH_Nsdase"/>
</dbReference>
<keyword evidence="4 7" id="KW-0378">Hydrolase</keyword>
<dbReference type="AlphaFoldDB" id="V5WKS8"/>
<evidence type="ECO:0000256" key="4">
    <source>
        <dbReference type="ARBA" id="ARBA00022801"/>
    </source>
</evidence>
<feature type="domain" description="Nucleoside phosphorylase" evidence="6">
    <location>
        <begin position="7"/>
        <end position="245"/>
    </location>
</feature>
<dbReference type="HOGENOM" id="CLU_031248_2_0_12"/>
<sequence>MKTSTSPIVLLGAMDGEIEEIRNALNSREEIIIGGWLRAYRGTLEGRPVVLAKSGVGKAMCAMSTQAIFDHIAREEIPSNAAPRKPGALIFTGLAGSLNPELHIGDTLIAADCIQHDLDATALGIKRGTVPYSSHRFLESDPDLLAAAEGYRPESGRVHRGRVLTGDQFIARRNDPQYAYLREELEGDGVEMEGAAAALCAKVNSVPFLLARTISDEADGKAEVKFREFLIRASQNSLKLLTHIFSRL</sequence>
<comment type="pathway">
    <text evidence="1">Amino-acid biosynthesis; L-methionine biosynthesis via salvage pathway; S-methyl-5-thio-alpha-D-ribose 1-phosphate from S-methyl-5'-thioadenosine (hydrolase route): step 1/2.</text>
</comment>
<dbReference type="GO" id="GO:0008930">
    <property type="term" value="F:methylthioadenosine nucleosidase activity"/>
    <property type="evidence" value="ECO:0007669"/>
    <property type="project" value="InterPro"/>
</dbReference>
<dbReference type="EC" id="3.2.2.9" evidence="2"/>
<dbReference type="UniPathway" id="UPA00904">
    <property type="reaction ID" value="UER00871"/>
</dbReference>
<dbReference type="Gene3D" id="3.40.50.1580">
    <property type="entry name" value="Nucleoside phosphorylase domain"/>
    <property type="match status" value="1"/>
</dbReference>
<dbReference type="PANTHER" id="PTHR46832">
    <property type="entry name" value="5'-METHYLTHIOADENOSINE/S-ADENOSYLHOMOCYSTEINE NUCLEOSIDASE"/>
    <property type="match status" value="1"/>
</dbReference>
<evidence type="ECO:0000256" key="5">
    <source>
        <dbReference type="ARBA" id="ARBA00023167"/>
    </source>
</evidence>
<dbReference type="GO" id="GO:0005829">
    <property type="term" value="C:cytosol"/>
    <property type="evidence" value="ECO:0007669"/>
    <property type="project" value="TreeGrafter"/>
</dbReference>
<dbReference type="GO" id="GO:0019284">
    <property type="term" value="P:L-methionine salvage from S-adenosylmethionine"/>
    <property type="evidence" value="ECO:0007669"/>
    <property type="project" value="TreeGrafter"/>
</dbReference>
<dbReference type="GO" id="GO:0009164">
    <property type="term" value="P:nucleoside catabolic process"/>
    <property type="evidence" value="ECO:0007669"/>
    <property type="project" value="InterPro"/>
</dbReference>
<reference evidence="7 8" key="1">
    <citation type="journal article" date="2015" name="Stand. Genomic Sci.">
        <title>Complete genome sequence and description of Salinispira pacifica gen. nov., sp. nov., a novel spirochaete isolated form a hypersaline microbial mat.</title>
        <authorList>
            <person name="Ben Hania W."/>
            <person name="Joseph M."/>
            <person name="Schumann P."/>
            <person name="Bunk B."/>
            <person name="Fiebig A."/>
            <person name="Sproer C."/>
            <person name="Klenk H.P."/>
            <person name="Fardeau M.L."/>
            <person name="Spring S."/>
        </authorList>
    </citation>
    <scope>NUCLEOTIDE SEQUENCE [LARGE SCALE GENOMIC DNA]</scope>
    <source>
        <strain evidence="7 8">L21-RPul-D2</strain>
    </source>
</reference>
<dbReference type="SUPFAM" id="SSF53167">
    <property type="entry name" value="Purine and uridine phosphorylases"/>
    <property type="match status" value="1"/>
</dbReference>
<evidence type="ECO:0000313" key="7">
    <source>
        <dbReference type="EMBL" id="AHC16250.1"/>
    </source>
</evidence>
<dbReference type="RefSeq" id="WP_024269147.1">
    <property type="nucleotide sequence ID" value="NC_023035.1"/>
</dbReference>
<keyword evidence="3" id="KW-0028">Amino-acid biosynthesis</keyword>
<keyword evidence="5" id="KW-0486">Methionine biosynthesis</keyword>
<evidence type="ECO:0000256" key="2">
    <source>
        <dbReference type="ARBA" id="ARBA00011974"/>
    </source>
</evidence>
<dbReference type="Proteomes" id="UP000018680">
    <property type="component" value="Chromosome"/>
</dbReference>
<evidence type="ECO:0000259" key="6">
    <source>
        <dbReference type="Pfam" id="PF01048"/>
    </source>
</evidence>
<organism evidence="7 8">
    <name type="scientific">Salinispira pacifica</name>
    <dbReference type="NCBI Taxonomy" id="1307761"/>
    <lineage>
        <taxon>Bacteria</taxon>
        <taxon>Pseudomonadati</taxon>
        <taxon>Spirochaetota</taxon>
        <taxon>Spirochaetia</taxon>
        <taxon>Spirochaetales</taxon>
        <taxon>Spirochaetaceae</taxon>
        <taxon>Salinispira</taxon>
    </lineage>
</organism>
<dbReference type="GO" id="GO:0019509">
    <property type="term" value="P:L-methionine salvage from methylthioadenosine"/>
    <property type="evidence" value="ECO:0007669"/>
    <property type="project" value="UniProtKB-UniPathway"/>
</dbReference>
<evidence type="ECO:0000256" key="1">
    <source>
        <dbReference type="ARBA" id="ARBA00004945"/>
    </source>
</evidence>
<dbReference type="CDD" id="cd09008">
    <property type="entry name" value="MTAN"/>
    <property type="match status" value="1"/>
</dbReference>
<protein>
    <recommendedName>
        <fullName evidence="2">adenosylhomocysteine nucleosidase</fullName>
        <ecNumber evidence="2">3.2.2.9</ecNumber>
    </recommendedName>
</protein>
<dbReference type="NCBIfam" id="TIGR01704">
    <property type="entry name" value="MTA_SAH-Nsdase"/>
    <property type="match status" value="1"/>
</dbReference>
<name>V5WKS8_9SPIO</name>
<dbReference type="GO" id="GO:0008782">
    <property type="term" value="F:adenosylhomocysteine nucleosidase activity"/>
    <property type="evidence" value="ECO:0007669"/>
    <property type="project" value="UniProtKB-EC"/>
</dbReference>
<dbReference type="NCBIfam" id="NF004079">
    <property type="entry name" value="PRK05584.1"/>
    <property type="match status" value="1"/>
</dbReference>
<dbReference type="PANTHER" id="PTHR46832:SF1">
    <property type="entry name" value="5'-METHYLTHIOADENOSINE_S-ADENOSYLHOMOCYSTEINE NUCLEOSIDASE"/>
    <property type="match status" value="1"/>
</dbReference>
<keyword evidence="8" id="KW-1185">Reference proteome</keyword>
<dbReference type="KEGG" id="slr:L21SP2_2902"/>